<sequence>MNLKESKFTDGSIVQRLREIESLPENVKNIEKVKSSILGSGFQYSVVWIVMAIVCFLAYVFLQKSIFLVIMLVLLVTPELFLGSTDSSTFSYVRDFAVPTLREVLPDTTVKYYSGIETPYLRAATPVTHMPVPFFHISFGDEVNTDFCNLRSTHEKIDMQGNRETKIDFEGQILMVKHPTGLNGYLRIIPTKQVMFGMELLNGHKEKQPYETKIETEDIRFNENHEVYCMDELSTRTLLNPHILNLLTRWVDIVPVGVYIDDETVVLSFHTKKFLFQIPESALEIEELSLADDYEELQEELSLMYEILGTMNT</sequence>
<evidence type="ECO:0000256" key="1">
    <source>
        <dbReference type="SAM" id="Phobius"/>
    </source>
</evidence>
<evidence type="ECO:0000313" key="2">
    <source>
        <dbReference type="EMBL" id="EFE29035.1"/>
    </source>
</evidence>
<dbReference type="EMBL" id="CP002390">
    <property type="protein sequence ID" value="EFE29035.1"/>
    <property type="molecule type" value="Genomic_DNA"/>
</dbReference>
<proteinExistence type="predicted"/>
<protein>
    <recommendedName>
        <fullName evidence="4">DUF3137 domain-containing protein</fullName>
    </recommendedName>
</protein>
<dbReference type="InterPro" id="IPR021484">
    <property type="entry name" value="DUF3137"/>
</dbReference>
<keyword evidence="1" id="KW-1133">Transmembrane helix</keyword>
<dbReference type="Pfam" id="PF11335">
    <property type="entry name" value="DUF3137"/>
    <property type="match status" value="1"/>
</dbReference>
<accession>D6GQI2</accession>
<keyword evidence="1" id="KW-0812">Transmembrane</keyword>
<dbReference type="STRING" id="546269.HMPREF0389_00957"/>
<dbReference type="eggNOG" id="ENOG502ZBDY">
    <property type="taxonomic scope" value="Bacteria"/>
</dbReference>
<reference evidence="3" key="1">
    <citation type="submission" date="2010-12" db="EMBL/GenBank/DDBJ databases">
        <title>The genome sequence of Filifactor alocis strain ATCC 35896.</title>
        <authorList>
            <consortium name="The Broad Institute Genome Sequencing Platform"/>
            <person name="Ward D."/>
            <person name="Earl A."/>
            <person name="Feldgarden M."/>
            <person name="Young S.K."/>
            <person name="Gargeya S."/>
            <person name="Zeng Q."/>
            <person name="Alvarado L."/>
            <person name="Berlin A."/>
            <person name="Bochicchio J."/>
            <person name="Chapman S.B."/>
            <person name="Chen Z."/>
            <person name="Freedman E."/>
            <person name="Gellesch M."/>
            <person name="Goldberg J."/>
            <person name="Griggs A."/>
            <person name="Gujja S."/>
            <person name="Heilman E."/>
            <person name="Heiman D."/>
            <person name="Howarth C."/>
            <person name="Mehta T."/>
            <person name="Neiman D."/>
            <person name="Pearson M."/>
            <person name="Roberts A."/>
            <person name="Saif S."/>
            <person name="Shea T."/>
            <person name="Shenoy N."/>
            <person name="Sisk P."/>
            <person name="Stolte C."/>
            <person name="Sykes S."/>
            <person name="White J."/>
            <person name="Yandava C."/>
            <person name="Izard J."/>
            <person name="Blanton J.M."/>
            <person name="Baranova O.V."/>
            <person name="Tanner A.C."/>
            <person name="Dewhirst F.E."/>
            <person name="Haas B."/>
            <person name="Nusbaum C."/>
            <person name="Birren B."/>
        </authorList>
    </citation>
    <scope>NUCLEOTIDE SEQUENCE [LARGE SCALE GENOMIC DNA]</scope>
    <source>
        <strain evidence="3">ATCC 35896 / D40 B5</strain>
    </source>
</reference>
<dbReference type="OrthoDB" id="3264992at2"/>
<keyword evidence="1" id="KW-0472">Membrane</keyword>
<evidence type="ECO:0008006" key="4">
    <source>
        <dbReference type="Google" id="ProtNLM"/>
    </source>
</evidence>
<dbReference type="Proteomes" id="UP000007468">
    <property type="component" value="Chromosome"/>
</dbReference>
<dbReference type="PATRIC" id="fig|546269.5.peg.1463"/>
<keyword evidence="3" id="KW-1185">Reference proteome</keyword>
<dbReference type="RefSeq" id="WP_014262949.1">
    <property type="nucleotide sequence ID" value="NC_016630.1"/>
</dbReference>
<organism evidence="2 3">
    <name type="scientific">Filifactor alocis (strain ATCC 35896 / CCUG 47790 / D40 B5)</name>
    <name type="common">Fusobacterium alocis</name>
    <dbReference type="NCBI Taxonomy" id="546269"/>
    <lineage>
        <taxon>Bacteria</taxon>
        <taxon>Bacillati</taxon>
        <taxon>Bacillota</taxon>
        <taxon>Clostridia</taxon>
        <taxon>Peptostreptococcales</taxon>
        <taxon>Filifactoraceae</taxon>
        <taxon>Filifactor</taxon>
    </lineage>
</organism>
<dbReference type="KEGG" id="faa:HMPREF0389_00957"/>
<dbReference type="AlphaFoldDB" id="D6GQI2"/>
<name>D6GQI2_FILAD</name>
<feature type="transmembrane region" description="Helical" evidence="1">
    <location>
        <begin position="42"/>
        <end position="61"/>
    </location>
</feature>
<evidence type="ECO:0000313" key="3">
    <source>
        <dbReference type="Proteomes" id="UP000007468"/>
    </source>
</evidence>
<gene>
    <name evidence="2" type="ordered locus">HMPREF0389_00957</name>
</gene>